<dbReference type="PANTHER" id="PTHR48434:SF1">
    <property type="entry name" value="(RAPE) HYPOTHETICAL PROTEIN"/>
    <property type="match status" value="1"/>
</dbReference>
<dbReference type="AlphaFoldDB" id="A0A022RVD7"/>
<protein>
    <submittedName>
        <fullName evidence="1">Uncharacterized protein</fullName>
    </submittedName>
</protein>
<dbReference type="EMBL" id="KI630234">
    <property type="protein sequence ID" value="EYU43733.1"/>
    <property type="molecule type" value="Genomic_DNA"/>
</dbReference>
<organism evidence="1 2">
    <name type="scientific">Erythranthe guttata</name>
    <name type="common">Yellow monkey flower</name>
    <name type="synonym">Mimulus guttatus</name>
    <dbReference type="NCBI Taxonomy" id="4155"/>
    <lineage>
        <taxon>Eukaryota</taxon>
        <taxon>Viridiplantae</taxon>
        <taxon>Streptophyta</taxon>
        <taxon>Embryophyta</taxon>
        <taxon>Tracheophyta</taxon>
        <taxon>Spermatophyta</taxon>
        <taxon>Magnoliopsida</taxon>
        <taxon>eudicotyledons</taxon>
        <taxon>Gunneridae</taxon>
        <taxon>Pentapetalae</taxon>
        <taxon>asterids</taxon>
        <taxon>lamiids</taxon>
        <taxon>Lamiales</taxon>
        <taxon>Phrymaceae</taxon>
        <taxon>Erythranthe</taxon>
    </lineage>
</organism>
<gene>
    <name evidence="1" type="ORF">MIMGU_mgv1a023792mg</name>
</gene>
<proteinExistence type="predicted"/>
<dbReference type="Proteomes" id="UP000030748">
    <property type="component" value="Unassembled WGS sequence"/>
</dbReference>
<evidence type="ECO:0000313" key="1">
    <source>
        <dbReference type="EMBL" id="EYU43733.1"/>
    </source>
</evidence>
<sequence>MRDTASSSKQKNFFGKGWYFKPWDTRKTPTFYQATLETTGSTAFKNFFREEQHNDPAYSTCKIFKIISPSNWEYDLFQPLHFPEFYKNSPFFEMKFNYWDYQQAWYNAFPIQNHKHKHTRLFYFDKICDSTTFPSWFNQWWNLFGSTPEIISPATLNSYNLFREKFKPSDTDRRFHPLCLFCSKFFLPWVLGWTVEYTNDTTLVIQRKFRVKWWSKFKIPPSLSETNVQKWIANNGSSPKQVPQNTHYQQSEFLNQKSKMTALLAAATSPEEMQAILSKFTPLQQESSS</sequence>
<reference evidence="1 2" key="1">
    <citation type="journal article" date="2013" name="Proc. Natl. Acad. Sci. U.S.A.">
        <title>Fine-scale variation in meiotic recombination in Mimulus inferred from population shotgun sequencing.</title>
        <authorList>
            <person name="Hellsten U."/>
            <person name="Wright K.M."/>
            <person name="Jenkins J."/>
            <person name="Shu S."/>
            <person name="Yuan Y."/>
            <person name="Wessler S.R."/>
            <person name="Schmutz J."/>
            <person name="Willis J.H."/>
            <person name="Rokhsar D.S."/>
        </authorList>
    </citation>
    <scope>NUCLEOTIDE SEQUENCE [LARGE SCALE GENOMIC DNA]</scope>
    <source>
        <strain evidence="2">cv. DUN x IM62</strain>
    </source>
</reference>
<accession>A0A022RVD7</accession>
<keyword evidence="2" id="KW-1185">Reference proteome</keyword>
<evidence type="ECO:0000313" key="2">
    <source>
        <dbReference type="Proteomes" id="UP000030748"/>
    </source>
</evidence>
<name>A0A022RVD7_ERYGU</name>
<dbReference type="PANTHER" id="PTHR48434">
    <property type="entry name" value="(RAPE) HYPOTHETICAL PROTEIN"/>
    <property type="match status" value="1"/>
</dbReference>
<dbReference type="eggNOG" id="ENOG502SQES">
    <property type="taxonomic scope" value="Eukaryota"/>
</dbReference>